<keyword evidence="5" id="KW-1185">Reference proteome</keyword>
<reference evidence="4" key="1">
    <citation type="submission" date="2020-10" db="EMBL/GenBank/DDBJ databases">
        <title>Paenihalocynthiibacter styelae gen. nov., sp. nov., isolated from stalked sea squirt Styela clava.</title>
        <authorList>
            <person name="Kim Y.-O."/>
            <person name="Yoon J.-H."/>
        </authorList>
    </citation>
    <scope>NUCLEOTIDE SEQUENCE</scope>
    <source>
        <strain evidence="4">MYP1-1</strain>
    </source>
</reference>
<dbReference type="Gene3D" id="3.10.129.10">
    <property type="entry name" value="Hotdog Thioesterase"/>
    <property type="match status" value="1"/>
</dbReference>
<dbReference type="GO" id="GO:0061522">
    <property type="term" value="F:1,4-dihydroxy-2-naphthoyl-CoA thioesterase activity"/>
    <property type="evidence" value="ECO:0007669"/>
    <property type="project" value="TreeGrafter"/>
</dbReference>
<dbReference type="GO" id="GO:0005829">
    <property type="term" value="C:cytosol"/>
    <property type="evidence" value="ECO:0007669"/>
    <property type="project" value="TreeGrafter"/>
</dbReference>
<keyword evidence="1" id="KW-0378">Hydrolase</keyword>
<proteinExistence type="predicted"/>
<dbReference type="Proteomes" id="UP000640583">
    <property type="component" value="Unassembled WGS sequence"/>
</dbReference>
<evidence type="ECO:0000313" key="4">
    <source>
        <dbReference type="EMBL" id="MBI1492513.1"/>
    </source>
</evidence>
<dbReference type="PANTHER" id="PTHR43240:SF7">
    <property type="entry name" value="BLR7284 PROTEIN"/>
    <property type="match status" value="1"/>
</dbReference>
<accession>A0A8J7IUC0</accession>
<dbReference type="InterPro" id="IPR003736">
    <property type="entry name" value="PAAI_dom"/>
</dbReference>
<dbReference type="RefSeq" id="WP_228847439.1">
    <property type="nucleotide sequence ID" value="NZ_JADCKQ010000002.1"/>
</dbReference>
<protein>
    <submittedName>
        <fullName evidence="4">PaaI family thioesterase</fullName>
    </submittedName>
</protein>
<evidence type="ECO:0000256" key="1">
    <source>
        <dbReference type="ARBA" id="ARBA00022801"/>
    </source>
</evidence>
<sequence length="160" mass="17419">MNEQKTKLTRQFMEALPHGKALDMQVAGVGDGWAELTMDYDERFIGDPETGVIHGGAISALMDTCCGAAVMSHPQLATITATIDLRIDYMRSATPHQRILCRAECYHVTRSVAFVRATAYDEDMENPVATATAAFTASANDPRDPERLKNVGDTVKGTVL</sequence>
<dbReference type="EMBL" id="JADCKQ010000002">
    <property type="protein sequence ID" value="MBI1492513.1"/>
    <property type="molecule type" value="Genomic_DNA"/>
</dbReference>
<organism evidence="4 5">
    <name type="scientific">Halocynthiibacter styelae</name>
    <dbReference type="NCBI Taxonomy" id="2761955"/>
    <lineage>
        <taxon>Bacteria</taxon>
        <taxon>Pseudomonadati</taxon>
        <taxon>Pseudomonadota</taxon>
        <taxon>Alphaproteobacteria</taxon>
        <taxon>Rhodobacterales</taxon>
        <taxon>Paracoccaceae</taxon>
        <taxon>Halocynthiibacter</taxon>
    </lineage>
</organism>
<dbReference type="AlphaFoldDB" id="A0A8J7IUC0"/>
<dbReference type="CDD" id="cd03443">
    <property type="entry name" value="PaaI_thioesterase"/>
    <property type="match status" value="1"/>
</dbReference>
<dbReference type="InterPro" id="IPR029069">
    <property type="entry name" value="HotDog_dom_sf"/>
</dbReference>
<feature type="domain" description="Thioesterase" evidence="3">
    <location>
        <begin position="51"/>
        <end position="125"/>
    </location>
</feature>
<dbReference type="PANTHER" id="PTHR43240">
    <property type="entry name" value="1,4-DIHYDROXY-2-NAPHTHOYL-COA THIOESTERASE 1"/>
    <property type="match status" value="1"/>
</dbReference>
<name>A0A8J7IUC0_9RHOB</name>
<feature type="compositionally biased region" description="Basic and acidic residues" evidence="2">
    <location>
        <begin position="141"/>
        <end position="150"/>
    </location>
</feature>
<feature type="region of interest" description="Disordered" evidence="2">
    <location>
        <begin position="136"/>
        <end position="160"/>
    </location>
</feature>
<dbReference type="SUPFAM" id="SSF54637">
    <property type="entry name" value="Thioesterase/thiol ester dehydrase-isomerase"/>
    <property type="match status" value="1"/>
</dbReference>
<dbReference type="NCBIfam" id="TIGR00369">
    <property type="entry name" value="unchar_dom_1"/>
    <property type="match status" value="1"/>
</dbReference>
<evidence type="ECO:0000256" key="2">
    <source>
        <dbReference type="SAM" id="MobiDB-lite"/>
    </source>
</evidence>
<dbReference type="Pfam" id="PF03061">
    <property type="entry name" value="4HBT"/>
    <property type="match status" value="1"/>
</dbReference>
<comment type="caution">
    <text evidence="4">The sequence shown here is derived from an EMBL/GenBank/DDBJ whole genome shotgun (WGS) entry which is preliminary data.</text>
</comment>
<evidence type="ECO:0000259" key="3">
    <source>
        <dbReference type="Pfam" id="PF03061"/>
    </source>
</evidence>
<gene>
    <name evidence="4" type="ORF">H1D41_02565</name>
</gene>
<dbReference type="InterPro" id="IPR006683">
    <property type="entry name" value="Thioestr_dom"/>
</dbReference>
<evidence type="ECO:0000313" key="5">
    <source>
        <dbReference type="Proteomes" id="UP000640583"/>
    </source>
</evidence>